<evidence type="ECO:0000259" key="1">
    <source>
        <dbReference type="Pfam" id="PF05729"/>
    </source>
</evidence>
<reference evidence="2" key="1">
    <citation type="submission" date="2022-11" db="EMBL/GenBank/DDBJ databases">
        <title>Centuries of genome instability and evolution in soft-shell clam transmissible cancer (bioRxiv).</title>
        <authorList>
            <person name="Hart S.F.M."/>
            <person name="Yonemitsu M.A."/>
            <person name="Giersch R.M."/>
            <person name="Beal B.F."/>
            <person name="Arriagada G."/>
            <person name="Davis B.W."/>
            <person name="Ostrander E.A."/>
            <person name="Goff S.P."/>
            <person name="Metzger M.J."/>
        </authorList>
    </citation>
    <scope>NUCLEOTIDE SEQUENCE</scope>
    <source>
        <strain evidence="2">MELC-2E11</strain>
        <tissue evidence="2">Siphon/mantle</tissue>
    </source>
</reference>
<dbReference type="Proteomes" id="UP001164746">
    <property type="component" value="Chromosome 12"/>
</dbReference>
<dbReference type="EMBL" id="CP111023">
    <property type="protein sequence ID" value="WAR22403.1"/>
    <property type="molecule type" value="Genomic_DNA"/>
</dbReference>
<protein>
    <recommendedName>
        <fullName evidence="1">NACHT domain-containing protein</fullName>
    </recommendedName>
</protein>
<feature type="domain" description="NACHT" evidence="1">
    <location>
        <begin position="115"/>
        <end position="188"/>
    </location>
</feature>
<dbReference type="Gene3D" id="3.40.50.300">
    <property type="entry name" value="P-loop containing nucleotide triphosphate hydrolases"/>
    <property type="match status" value="1"/>
</dbReference>
<name>A0ABY7FNY3_MYAAR</name>
<accession>A0ABY7FNY3</accession>
<gene>
    <name evidence="2" type="ORF">MAR_016377</name>
</gene>
<organism evidence="2 3">
    <name type="scientific">Mya arenaria</name>
    <name type="common">Soft-shell clam</name>
    <dbReference type="NCBI Taxonomy" id="6604"/>
    <lineage>
        <taxon>Eukaryota</taxon>
        <taxon>Metazoa</taxon>
        <taxon>Spiralia</taxon>
        <taxon>Lophotrochozoa</taxon>
        <taxon>Mollusca</taxon>
        <taxon>Bivalvia</taxon>
        <taxon>Autobranchia</taxon>
        <taxon>Heteroconchia</taxon>
        <taxon>Euheterodonta</taxon>
        <taxon>Imparidentia</taxon>
        <taxon>Neoheterodontei</taxon>
        <taxon>Myida</taxon>
        <taxon>Myoidea</taxon>
        <taxon>Myidae</taxon>
        <taxon>Mya</taxon>
    </lineage>
</organism>
<evidence type="ECO:0000313" key="3">
    <source>
        <dbReference type="Proteomes" id="UP001164746"/>
    </source>
</evidence>
<evidence type="ECO:0000313" key="2">
    <source>
        <dbReference type="EMBL" id="WAR22403.1"/>
    </source>
</evidence>
<dbReference type="Pfam" id="PF05729">
    <property type="entry name" value="NACHT"/>
    <property type="match status" value="1"/>
</dbReference>
<sequence>MQQYLIDTYRQYYVKVDVTPLLPEEDDDIEHLYVPLRMEKIVRTEKTYQNNLGHDLHQKVNRNNETVQQIDTFEEMLTSGGDCKKNIFVIADAVKESSNQLRRSNKNESKFVRQASAKNMLYMQRFRFMFYVSLRHAAEERSIEKMIEAQLLEDSHIQTFRWIIKTMPEQCLYIVDGLDEWRMQTKDPISPKTPSGIPRKENRCTAIFTSRPWKMTEILPRPSDIDIEIRLKEKSLHSCMCNVTYIRLFGCTLSDTQVTNLLCEAPQLTKITLWAVKCVADGHCGCYDKEFHGKKQIAGNDLKTLEVNERYYQHRQVSVTTCHIYDSSQVFVHVLQSDSLTTLLIDEYEFSDDPGLEMFIPRCNKLLNLELDNIILDARNIITIIKNSKPGAELQIKLNKMVIGENASHLRDMLYDLPCVDVASFSANDNEIIKASIIVTTPREESGDEIINDDQSSYDEARPLLDQQIENVSDSSEVYFEVMSMSEAKKKNLSCCKCNIQ</sequence>
<keyword evidence="3" id="KW-1185">Reference proteome</keyword>
<dbReference type="InterPro" id="IPR027417">
    <property type="entry name" value="P-loop_NTPase"/>
</dbReference>
<proteinExistence type="predicted"/>
<dbReference type="InterPro" id="IPR007111">
    <property type="entry name" value="NACHT_NTPase"/>
</dbReference>